<organism evidence="1">
    <name type="scientific">marine metagenome</name>
    <dbReference type="NCBI Taxonomy" id="408172"/>
    <lineage>
        <taxon>unclassified sequences</taxon>
        <taxon>metagenomes</taxon>
        <taxon>ecological metagenomes</taxon>
    </lineage>
</organism>
<reference evidence="1" key="1">
    <citation type="submission" date="2018-05" db="EMBL/GenBank/DDBJ databases">
        <authorList>
            <person name="Lanie J.A."/>
            <person name="Ng W.-L."/>
            <person name="Kazmierczak K.M."/>
            <person name="Andrzejewski T.M."/>
            <person name="Davidsen T.M."/>
            <person name="Wayne K.J."/>
            <person name="Tettelin H."/>
            <person name="Glass J.I."/>
            <person name="Rusch D."/>
            <person name="Podicherti R."/>
            <person name="Tsui H.-C.T."/>
            <person name="Winkler M.E."/>
        </authorList>
    </citation>
    <scope>NUCLEOTIDE SEQUENCE</scope>
</reference>
<proteinExistence type="predicted"/>
<dbReference type="AlphaFoldDB" id="A0A382G2W5"/>
<evidence type="ECO:0000313" key="1">
    <source>
        <dbReference type="EMBL" id="SVB68867.1"/>
    </source>
</evidence>
<name>A0A382G2W5_9ZZZZ</name>
<sequence length="240" mass="26310">MIRRQAYEWRNVVPASETGNYVLGHPIINPSAGARCPAIPARVPIDIFTGGYGNNLDSTADLRATQFIIIDSIGGWDGTKVGIPGGGNGKQSAFVAIRVETTRYFVNPDGTFQPGLPTSAVPFPDTLGTNSGIESVFTFGDFKDGLPTPVYILPGQTWGIEFYLPDGSPTYTAENDYEIHRAFVKYLLLEDTDMIIAMQLLQEGIPVTVENINSYRRSLIRQQLYLDSTTPISKGTRRLS</sequence>
<accession>A0A382G2W5</accession>
<gene>
    <name evidence="1" type="ORF">METZ01_LOCUS221721</name>
</gene>
<dbReference type="EMBL" id="UINC01052943">
    <property type="protein sequence ID" value="SVB68867.1"/>
    <property type="molecule type" value="Genomic_DNA"/>
</dbReference>
<protein>
    <submittedName>
        <fullName evidence="1">Uncharacterized protein</fullName>
    </submittedName>
</protein>